<proteinExistence type="predicted"/>
<dbReference type="PROSITE" id="PS51257">
    <property type="entry name" value="PROKAR_LIPOPROTEIN"/>
    <property type="match status" value="1"/>
</dbReference>
<dbReference type="Pfam" id="PF13649">
    <property type="entry name" value="Methyltransf_25"/>
    <property type="match status" value="1"/>
</dbReference>
<dbReference type="GO" id="GO:0032259">
    <property type="term" value="P:methylation"/>
    <property type="evidence" value="ECO:0007669"/>
    <property type="project" value="UniProtKB-KW"/>
</dbReference>
<dbReference type="EMBL" id="BMGD01000002">
    <property type="protein sequence ID" value="GGB57271.1"/>
    <property type="molecule type" value="Genomic_DNA"/>
</dbReference>
<sequence length="247" mass="26878">MSTDRLGRRMAGFGLTAAALALLGACQLGADDDADRPETARGFPRADRPVAGVVSNEFSNEEARDDRNEATKVMDLAGITPGMTVADIGAGNGYYTVRLAERVGAGGRVLAQDIDDAALKRLGTRVERERLDNVSIKPGDIDDPRLPENSFDRVFMVHMYHEVTEPYAFISRLRPALKPGGQVIVVDVDRPTNRHGIPPKLLFCEFEAVGYKLVEFIEKPDIAGYFARFEAVGPALDVSKIKGCDQA</sequence>
<evidence type="ECO:0000313" key="5">
    <source>
        <dbReference type="Proteomes" id="UP000614261"/>
    </source>
</evidence>
<protein>
    <submittedName>
        <fullName evidence="4">Methyltransferase type 11</fullName>
    </submittedName>
</protein>
<dbReference type="GO" id="GO:0008168">
    <property type="term" value="F:methyltransferase activity"/>
    <property type="evidence" value="ECO:0007669"/>
    <property type="project" value="UniProtKB-KW"/>
</dbReference>
<keyword evidence="1" id="KW-0808">Transferase</keyword>
<evidence type="ECO:0000313" key="4">
    <source>
        <dbReference type="EMBL" id="GGB57271.1"/>
    </source>
</evidence>
<name>A0ABQ1J2I1_9SPHN</name>
<evidence type="ECO:0000256" key="1">
    <source>
        <dbReference type="ARBA" id="ARBA00022679"/>
    </source>
</evidence>
<keyword evidence="5" id="KW-1185">Reference proteome</keyword>
<dbReference type="PANTHER" id="PTHR43861">
    <property type="entry name" value="TRANS-ACONITATE 2-METHYLTRANSFERASE-RELATED"/>
    <property type="match status" value="1"/>
</dbReference>
<dbReference type="InterPro" id="IPR029063">
    <property type="entry name" value="SAM-dependent_MTases_sf"/>
</dbReference>
<evidence type="ECO:0000256" key="2">
    <source>
        <dbReference type="SAM" id="SignalP"/>
    </source>
</evidence>
<dbReference type="InterPro" id="IPR041698">
    <property type="entry name" value="Methyltransf_25"/>
</dbReference>
<organism evidence="4 5">
    <name type="scientific">Blastomonas aquatica</name>
    <dbReference type="NCBI Taxonomy" id="1510276"/>
    <lineage>
        <taxon>Bacteria</taxon>
        <taxon>Pseudomonadati</taxon>
        <taxon>Pseudomonadota</taxon>
        <taxon>Alphaproteobacteria</taxon>
        <taxon>Sphingomonadales</taxon>
        <taxon>Sphingomonadaceae</taxon>
        <taxon>Blastomonas</taxon>
    </lineage>
</organism>
<feature type="domain" description="Methyltransferase" evidence="3">
    <location>
        <begin position="85"/>
        <end position="181"/>
    </location>
</feature>
<comment type="caution">
    <text evidence="4">The sequence shown here is derived from an EMBL/GenBank/DDBJ whole genome shotgun (WGS) entry which is preliminary data.</text>
</comment>
<evidence type="ECO:0000259" key="3">
    <source>
        <dbReference type="Pfam" id="PF13649"/>
    </source>
</evidence>
<reference evidence="5" key="1">
    <citation type="journal article" date="2019" name="Int. J. Syst. Evol. Microbiol.">
        <title>The Global Catalogue of Microorganisms (GCM) 10K type strain sequencing project: providing services to taxonomists for standard genome sequencing and annotation.</title>
        <authorList>
            <consortium name="The Broad Institute Genomics Platform"/>
            <consortium name="The Broad Institute Genome Sequencing Center for Infectious Disease"/>
            <person name="Wu L."/>
            <person name="Ma J."/>
        </authorList>
    </citation>
    <scope>NUCLEOTIDE SEQUENCE [LARGE SCALE GENOMIC DNA]</scope>
    <source>
        <strain evidence="5">CGMCC 1.12851</strain>
    </source>
</reference>
<feature type="chain" id="PRO_5047478172" evidence="2">
    <location>
        <begin position="31"/>
        <end position="247"/>
    </location>
</feature>
<keyword evidence="2" id="KW-0732">Signal</keyword>
<gene>
    <name evidence="4" type="ORF">GCM10010833_09990</name>
</gene>
<dbReference type="SUPFAM" id="SSF53335">
    <property type="entry name" value="S-adenosyl-L-methionine-dependent methyltransferases"/>
    <property type="match status" value="1"/>
</dbReference>
<keyword evidence="4" id="KW-0489">Methyltransferase</keyword>
<dbReference type="CDD" id="cd02440">
    <property type="entry name" value="AdoMet_MTases"/>
    <property type="match status" value="1"/>
</dbReference>
<accession>A0ABQ1J2I1</accession>
<dbReference type="Gene3D" id="3.40.50.150">
    <property type="entry name" value="Vaccinia Virus protein VP39"/>
    <property type="match status" value="1"/>
</dbReference>
<dbReference type="Proteomes" id="UP000614261">
    <property type="component" value="Unassembled WGS sequence"/>
</dbReference>
<feature type="signal peptide" evidence="2">
    <location>
        <begin position="1"/>
        <end position="30"/>
    </location>
</feature>
<dbReference type="RefSeq" id="WP_229736827.1">
    <property type="nucleotide sequence ID" value="NZ_BMGD01000002.1"/>
</dbReference>